<evidence type="ECO:0000259" key="5">
    <source>
        <dbReference type="Pfam" id="PF03404"/>
    </source>
</evidence>
<dbReference type="SUPFAM" id="SSF81296">
    <property type="entry name" value="E set domains"/>
    <property type="match status" value="1"/>
</dbReference>
<keyword evidence="4" id="KW-0560">Oxidoreductase</keyword>
<keyword evidence="3" id="KW-0479">Metal-binding</keyword>
<dbReference type="GO" id="GO:0005739">
    <property type="term" value="C:mitochondrion"/>
    <property type="evidence" value="ECO:0007669"/>
    <property type="project" value="TreeGrafter"/>
</dbReference>
<dbReference type="GO" id="GO:0043546">
    <property type="term" value="F:molybdopterin cofactor binding"/>
    <property type="evidence" value="ECO:0007669"/>
    <property type="project" value="TreeGrafter"/>
</dbReference>
<dbReference type="InterPro" id="IPR008335">
    <property type="entry name" value="Mopterin_OxRdtase_euk"/>
</dbReference>
<evidence type="ECO:0000256" key="3">
    <source>
        <dbReference type="ARBA" id="ARBA00022723"/>
    </source>
</evidence>
<keyword evidence="7" id="KW-1185">Reference proteome</keyword>
<dbReference type="PANTHER" id="PTHR19372:SF7">
    <property type="entry name" value="SULFITE OXIDASE, MITOCHONDRIAL"/>
    <property type="match status" value="1"/>
</dbReference>
<dbReference type="Gene3D" id="2.60.40.650">
    <property type="match status" value="1"/>
</dbReference>
<comment type="cofactor">
    <cofactor evidence="1">
        <name>Mo-molybdopterin</name>
        <dbReference type="ChEBI" id="CHEBI:71302"/>
    </cofactor>
</comment>
<dbReference type="Pfam" id="PF03404">
    <property type="entry name" value="Mo-co_dimer"/>
    <property type="match status" value="1"/>
</dbReference>
<dbReference type="GO" id="GO:0008482">
    <property type="term" value="F:sulfite oxidase activity"/>
    <property type="evidence" value="ECO:0007669"/>
    <property type="project" value="TreeGrafter"/>
</dbReference>
<dbReference type="GO" id="GO:0020037">
    <property type="term" value="F:heme binding"/>
    <property type="evidence" value="ECO:0007669"/>
    <property type="project" value="TreeGrafter"/>
</dbReference>
<protein>
    <recommendedName>
        <fullName evidence="5">Moybdenum cofactor oxidoreductase dimerisation domain-containing protein</fullName>
    </recommendedName>
</protein>
<dbReference type="EMBL" id="VEPZ02000934">
    <property type="protein sequence ID" value="KAE8710057.1"/>
    <property type="molecule type" value="Genomic_DNA"/>
</dbReference>
<dbReference type="Proteomes" id="UP000436088">
    <property type="component" value="Unassembled WGS sequence"/>
</dbReference>
<dbReference type="AlphaFoldDB" id="A0A6A3B344"/>
<sequence>MMMQLLYYLAIMPKPLNRDHGFPLKSNCARSYRCSFCQVAGFYQYNSRRMPGLFHAKGLQDVPTIRGLGIFNTFTSKFSNNLNNYEDYDLTHTEIPRSFFYILSVICSLEDVQSIKPGKVTIAGYAVARGGRGIERVDVSIDGGKT</sequence>
<dbReference type="GO" id="GO:0030151">
    <property type="term" value="F:molybdenum ion binding"/>
    <property type="evidence" value="ECO:0007669"/>
    <property type="project" value="InterPro"/>
</dbReference>
<evidence type="ECO:0000313" key="6">
    <source>
        <dbReference type="EMBL" id="KAE8710057.1"/>
    </source>
</evidence>
<organism evidence="6 7">
    <name type="scientific">Hibiscus syriacus</name>
    <name type="common">Rose of Sharon</name>
    <dbReference type="NCBI Taxonomy" id="106335"/>
    <lineage>
        <taxon>Eukaryota</taxon>
        <taxon>Viridiplantae</taxon>
        <taxon>Streptophyta</taxon>
        <taxon>Embryophyta</taxon>
        <taxon>Tracheophyta</taxon>
        <taxon>Spermatophyta</taxon>
        <taxon>Magnoliopsida</taxon>
        <taxon>eudicotyledons</taxon>
        <taxon>Gunneridae</taxon>
        <taxon>Pentapetalae</taxon>
        <taxon>rosids</taxon>
        <taxon>malvids</taxon>
        <taxon>Malvales</taxon>
        <taxon>Malvaceae</taxon>
        <taxon>Malvoideae</taxon>
        <taxon>Hibiscus</taxon>
    </lineage>
</organism>
<comment type="caution">
    <text evidence="6">The sequence shown here is derived from an EMBL/GenBank/DDBJ whole genome shotgun (WGS) entry which is preliminary data.</text>
</comment>
<gene>
    <name evidence="6" type="ORF">F3Y22_tig00110328pilonHSYRG01186</name>
</gene>
<accession>A0A6A3B344</accession>
<dbReference type="InterPro" id="IPR014756">
    <property type="entry name" value="Ig_E-set"/>
</dbReference>
<dbReference type="GO" id="GO:0006790">
    <property type="term" value="P:sulfur compound metabolic process"/>
    <property type="evidence" value="ECO:0007669"/>
    <property type="project" value="TreeGrafter"/>
</dbReference>
<name>A0A6A3B344_HIBSY</name>
<dbReference type="PANTHER" id="PTHR19372">
    <property type="entry name" value="SULFITE REDUCTASE"/>
    <property type="match status" value="1"/>
</dbReference>
<feature type="domain" description="Moybdenum cofactor oxidoreductase dimerisation" evidence="5">
    <location>
        <begin position="102"/>
        <end position="146"/>
    </location>
</feature>
<reference evidence="6" key="1">
    <citation type="submission" date="2019-09" db="EMBL/GenBank/DDBJ databases">
        <title>Draft genome information of white flower Hibiscus syriacus.</title>
        <authorList>
            <person name="Kim Y.-M."/>
        </authorList>
    </citation>
    <scope>NUCLEOTIDE SEQUENCE [LARGE SCALE GENOMIC DNA]</scope>
    <source>
        <strain evidence="6">YM2019G1</strain>
    </source>
</reference>
<evidence type="ECO:0000313" key="7">
    <source>
        <dbReference type="Proteomes" id="UP000436088"/>
    </source>
</evidence>
<evidence type="ECO:0000256" key="1">
    <source>
        <dbReference type="ARBA" id="ARBA00001924"/>
    </source>
</evidence>
<dbReference type="PRINTS" id="PR00407">
    <property type="entry name" value="EUMOPTERIN"/>
</dbReference>
<evidence type="ECO:0000256" key="2">
    <source>
        <dbReference type="ARBA" id="ARBA00022505"/>
    </source>
</evidence>
<evidence type="ECO:0000256" key="4">
    <source>
        <dbReference type="ARBA" id="ARBA00023002"/>
    </source>
</evidence>
<dbReference type="InterPro" id="IPR005066">
    <property type="entry name" value="MoCF_OxRdtse_dimer"/>
</dbReference>
<proteinExistence type="predicted"/>
<keyword evidence="2" id="KW-0500">Molybdenum</keyword>